<evidence type="ECO:0000313" key="2">
    <source>
        <dbReference type="Proteomes" id="UP001158066"/>
    </source>
</evidence>
<dbReference type="InterPro" id="IPR002187">
    <property type="entry name" value="N-reg_PII"/>
</dbReference>
<dbReference type="InterPro" id="IPR011322">
    <property type="entry name" value="N-reg_PII-like_a/b"/>
</dbReference>
<dbReference type="GO" id="GO:0006808">
    <property type="term" value="P:regulation of nitrogen utilization"/>
    <property type="evidence" value="ECO:0007669"/>
    <property type="project" value="InterPro"/>
</dbReference>
<dbReference type="PROSITE" id="PS51343">
    <property type="entry name" value="PII_GLNB_DOM"/>
    <property type="match status" value="1"/>
</dbReference>
<dbReference type="SUPFAM" id="SSF54913">
    <property type="entry name" value="GlnB-like"/>
    <property type="match status" value="2"/>
</dbReference>
<dbReference type="Proteomes" id="UP001158066">
    <property type="component" value="Unassembled WGS sequence"/>
</dbReference>
<proteinExistence type="predicted"/>
<dbReference type="Pfam" id="PF00543">
    <property type="entry name" value="P-II"/>
    <property type="match status" value="1"/>
</dbReference>
<gene>
    <name evidence="1" type="ORF">SAMN06296020_107115</name>
</gene>
<comment type="caution">
    <text evidence="1">The sequence shown here is derived from an EMBL/GenBank/DDBJ whole genome shotgun (WGS) entry which is preliminary data.</text>
</comment>
<dbReference type="SMART" id="SM00938">
    <property type="entry name" value="P-II"/>
    <property type="match status" value="1"/>
</dbReference>
<evidence type="ECO:0000313" key="1">
    <source>
        <dbReference type="EMBL" id="SMP58743.1"/>
    </source>
</evidence>
<keyword evidence="2" id="KW-1185">Reference proteome</keyword>
<name>A0AA46AJ79_9CLOT</name>
<dbReference type="AlphaFoldDB" id="A0AA46AJ79"/>
<dbReference type="GO" id="GO:0030234">
    <property type="term" value="F:enzyme regulator activity"/>
    <property type="evidence" value="ECO:0007669"/>
    <property type="project" value="InterPro"/>
</dbReference>
<accession>A0AA46AJ79</accession>
<reference evidence="1" key="1">
    <citation type="submission" date="2017-05" db="EMBL/GenBank/DDBJ databases">
        <authorList>
            <person name="Varghese N."/>
            <person name="Submissions S."/>
        </authorList>
    </citation>
    <scope>NUCLEOTIDE SEQUENCE</scope>
    <source>
        <strain evidence="1">Su22</strain>
    </source>
</reference>
<dbReference type="InterPro" id="IPR015867">
    <property type="entry name" value="N-reg_PII/ATP_PRibTrfase_C"/>
</dbReference>
<sequence length="220" mass="23998">MHPEGCREFELICVIVNFGMGSKIIKHAKQHGVTGGTIFLGKGTIRNTLLAFLELNEVRREIVVMAAEKTTAREAMQQLNDKFRFDKANRGIVFSTGIVSVLGAEMLACDQPNESEGMGDAMHQAIMVIVDRGKAEEVIEAATEAGSRGGTIINARGSGIHETSTLFAMEIEPEKEIVLIISENHQTKAIAATIREKLHIDEPGNGIIFIQNVTQTFGLH</sequence>
<protein>
    <submittedName>
        <fullName evidence="1">Nitrogen regulatory protein P-II family</fullName>
    </submittedName>
</protein>
<dbReference type="EMBL" id="FXUF01000007">
    <property type="protein sequence ID" value="SMP58743.1"/>
    <property type="molecule type" value="Genomic_DNA"/>
</dbReference>
<dbReference type="Gene3D" id="3.30.70.120">
    <property type="match status" value="2"/>
</dbReference>
<organism evidence="1 2">
    <name type="scientific">Anoxynatronum buryatiense</name>
    <dbReference type="NCBI Taxonomy" id="489973"/>
    <lineage>
        <taxon>Bacteria</taxon>
        <taxon>Bacillati</taxon>
        <taxon>Bacillota</taxon>
        <taxon>Clostridia</taxon>
        <taxon>Eubacteriales</taxon>
        <taxon>Clostridiaceae</taxon>
        <taxon>Anoxynatronum</taxon>
    </lineage>
</organism>